<evidence type="ECO:0000313" key="11">
    <source>
        <dbReference type="Proteomes" id="UP001165060"/>
    </source>
</evidence>
<keyword evidence="7 8" id="KW-0472">Membrane</keyword>
<evidence type="ECO:0000313" key="10">
    <source>
        <dbReference type="EMBL" id="GMI40892.1"/>
    </source>
</evidence>
<comment type="subcellular location">
    <subcellularLocation>
        <location evidence="1">Membrane</location>
        <topology evidence="1">Multi-pass membrane protein</topology>
    </subcellularLocation>
</comment>
<evidence type="ECO:0000256" key="2">
    <source>
        <dbReference type="ARBA" id="ARBA00006375"/>
    </source>
</evidence>
<dbReference type="InterPro" id="IPR018108">
    <property type="entry name" value="MCP_transmembrane"/>
</dbReference>
<keyword evidence="4 8" id="KW-0812">Transmembrane</keyword>
<keyword evidence="3 9" id="KW-0813">Transport</keyword>
<name>A0ABQ6N5S7_9STRA</name>
<dbReference type="EMBL" id="BRYB01002185">
    <property type="protein sequence ID" value="GMI40892.1"/>
    <property type="molecule type" value="Genomic_DNA"/>
</dbReference>
<keyword evidence="11" id="KW-1185">Reference proteome</keyword>
<dbReference type="PROSITE" id="PS50920">
    <property type="entry name" value="SOLCAR"/>
    <property type="match status" value="1"/>
</dbReference>
<sequence>MLAAGVAGCSATGLFNWMETFKSRMQASTRPLRLLPLIRAEGLFKGLWGVGLGPSALSMGLASSLRMGLYERTRDGLQARAAPPFGELPHEKSASSVALAGLVTGLVAYPLATPFFSLKTNLQSRHGVICPSTGLYTTGNAVGSPPVLNPYTLSPARILRAAAATFRPQAVLPFTIRGAMFNTGHLWGYDTAKSALTAGGLPDSPLVHLLSGGLAALSASLLACPADVVCTLFMSGASPTLGGAVRLVHQRHGPAGYWRGAGVLFTRLCPGLVTHSVIYEQLRCCMGLGYLK</sequence>
<comment type="similarity">
    <text evidence="2 9">Belongs to the mitochondrial carrier (TC 2.A.29) family.</text>
</comment>
<keyword evidence="5" id="KW-0677">Repeat</keyword>
<dbReference type="PANTHER" id="PTHR45618">
    <property type="entry name" value="MITOCHONDRIAL DICARBOXYLATE CARRIER-RELATED"/>
    <property type="match status" value="1"/>
</dbReference>
<dbReference type="SUPFAM" id="SSF103506">
    <property type="entry name" value="Mitochondrial carrier"/>
    <property type="match status" value="1"/>
</dbReference>
<dbReference type="Gene3D" id="1.50.40.10">
    <property type="entry name" value="Mitochondrial carrier domain"/>
    <property type="match status" value="2"/>
</dbReference>
<protein>
    <submittedName>
        <fullName evidence="10">Uncharacterized protein</fullName>
    </submittedName>
</protein>
<evidence type="ECO:0000256" key="4">
    <source>
        <dbReference type="ARBA" id="ARBA00022692"/>
    </source>
</evidence>
<dbReference type="Proteomes" id="UP001165060">
    <property type="component" value="Unassembled WGS sequence"/>
</dbReference>
<keyword evidence="6" id="KW-1133">Transmembrane helix</keyword>
<accession>A0ABQ6N5S7</accession>
<dbReference type="InterPro" id="IPR050391">
    <property type="entry name" value="Mito_Metabolite_Transporter"/>
</dbReference>
<organism evidence="10 11">
    <name type="scientific">Tetraparma gracilis</name>
    <dbReference type="NCBI Taxonomy" id="2962635"/>
    <lineage>
        <taxon>Eukaryota</taxon>
        <taxon>Sar</taxon>
        <taxon>Stramenopiles</taxon>
        <taxon>Ochrophyta</taxon>
        <taxon>Bolidophyceae</taxon>
        <taxon>Parmales</taxon>
        <taxon>Triparmaceae</taxon>
        <taxon>Tetraparma</taxon>
    </lineage>
</organism>
<feature type="repeat" description="Solcar" evidence="8">
    <location>
        <begin position="203"/>
        <end position="285"/>
    </location>
</feature>
<dbReference type="InterPro" id="IPR023395">
    <property type="entry name" value="MCP_dom_sf"/>
</dbReference>
<evidence type="ECO:0000256" key="8">
    <source>
        <dbReference type="PROSITE-ProRule" id="PRU00282"/>
    </source>
</evidence>
<evidence type="ECO:0000256" key="3">
    <source>
        <dbReference type="ARBA" id="ARBA00022448"/>
    </source>
</evidence>
<gene>
    <name evidence="10" type="ORF">TeGR_g12979</name>
</gene>
<evidence type="ECO:0000256" key="7">
    <source>
        <dbReference type="ARBA" id="ARBA00023136"/>
    </source>
</evidence>
<evidence type="ECO:0000256" key="1">
    <source>
        <dbReference type="ARBA" id="ARBA00004141"/>
    </source>
</evidence>
<evidence type="ECO:0000256" key="9">
    <source>
        <dbReference type="RuleBase" id="RU000488"/>
    </source>
</evidence>
<comment type="caution">
    <text evidence="10">The sequence shown here is derived from an EMBL/GenBank/DDBJ whole genome shotgun (WGS) entry which is preliminary data.</text>
</comment>
<dbReference type="Pfam" id="PF00153">
    <property type="entry name" value="Mito_carr"/>
    <property type="match status" value="1"/>
</dbReference>
<proteinExistence type="inferred from homology"/>
<reference evidence="10 11" key="1">
    <citation type="journal article" date="2023" name="Commun. Biol.">
        <title>Genome analysis of Parmales, the sister group of diatoms, reveals the evolutionary specialization of diatoms from phago-mixotrophs to photoautotrophs.</title>
        <authorList>
            <person name="Ban H."/>
            <person name="Sato S."/>
            <person name="Yoshikawa S."/>
            <person name="Yamada K."/>
            <person name="Nakamura Y."/>
            <person name="Ichinomiya M."/>
            <person name="Sato N."/>
            <person name="Blanc-Mathieu R."/>
            <person name="Endo H."/>
            <person name="Kuwata A."/>
            <person name="Ogata H."/>
        </authorList>
    </citation>
    <scope>NUCLEOTIDE SEQUENCE [LARGE SCALE GENOMIC DNA]</scope>
</reference>
<evidence type="ECO:0000256" key="5">
    <source>
        <dbReference type="ARBA" id="ARBA00022737"/>
    </source>
</evidence>
<evidence type="ECO:0000256" key="6">
    <source>
        <dbReference type="ARBA" id="ARBA00022989"/>
    </source>
</evidence>